<accession>A0AAV4FNY1</accession>
<evidence type="ECO:0000313" key="4">
    <source>
        <dbReference type="Proteomes" id="UP000762676"/>
    </source>
</evidence>
<dbReference type="GO" id="GO:0007005">
    <property type="term" value="P:mitochondrion organization"/>
    <property type="evidence" value="ECO:0007669"/>
    <property type="project" value="InterPro"/>
</dbReference>
<feature type="coiled-coil region" evidence="1">
    <location>
        <begin position="345"/>
        <end position="413"/>
    </location>
</feature>
<feature type="coiled-coil region" evidence="1">
    <location>
        <begin position="603"/>
        <end position="665"/>
    </location>
</feature>
<reference evidence="3 4" key="1">
    <citation type="journal article" date="2021" name="Elife">
        <title>Chloroplast acquisition without the gene transfer in kleptoplastic sea slugs, Plakobranchus ocellatus.</title>
        <authorList>
            <person name="Maeda T."/>
            <person name="Takahashi S."/>
            <person name="Yoshida T."/>
            <person name="Shimamura S."/>
            <person name="Takaki Y."/>
            <person name="Nagai Y."/>
            <person name="Toyoda A."/>
            <person name="Suzuki Y."/>
            <person name="Arimoto A."/>
            <person name="Ishii H."/>
            <person name="Satoh N."/>
            <person name="Nishiyama T."/>
            <person name="Hasebe M."/>
            <person name="Maruyama T."/>
            <person name="Minagawa J."/>
            <person name="Obokata J."/>
            <person name="Shigenobu S."/>
        </authorList>
    </citation>
    <scope>NUCLEOTIDE SEQUENCE [LARGE SCALE GENOMIC DNA]</scope>
</reference>
<feature type="compositionally biased region" description="Basic residues" evidence="2">
    <location>
        <begin position="1"/>
        <end position="11"/>
    </location>
</feature>
<dbReference type="GO" id="GO:0060271">
    <property type="term" value="P:cilium assembly"/>
    <property type="evidence" value="ECO:0007669"/>
    <property type="project" value="InterPro"/>
</dbReference>
<evidence type="ECO:0000256" key="1">
    <source>
        <dbReference type="SAM" id="Coils"/>
    </source>
</evidence>
<dbReference type="PANTHER" id="PTHR36170:SF1">
    <property type="entry name" value="CENTROSOMAL PROTEIN OF 89 KDA"/>
    <property type="match status" value="1"/>
</dbReference>
<feature type="compositionally biased region" description="Low complexity" evidence="2">
    <location>
        <begin position="14"/>
        <end position="50"/>
    </location>
</feature>
<name>A0AAV4FNY1_9GAST</name>
<dbReference type="GO" id="GO:0007268">
    <property type="term" value="P:chemical synaptic transmission"/>
    <property type="evidence" value="ECO:0007669"/>
    <property type="project" value="InterPro"/>
</dbReference>
<evidence type="ECO:0000256" key="2">
    <source>
        <dbReference type="SAM" id="MobiDB-lite"/>
    </source>
</evidence>
<dbReference type="GO" id="GO:0097539">
    <property type="term" value="C:ciliary transition fiber"/>
    <property type="evidence" value="ECO:0007669"/>
    <property type="project" value="TreeGrafter"/>
</dbReference>
<comment type="caution">
    <text evidence="3">The sequence shown here is derived from an EMBL/GenBank/DDBJ whole genome shotgun (WGS) entry which is preliminary data.</text>
</comment>
<organism evidence="3 4">
    <name type="scientific">Elysia marginata</name>
    <dbReference type="NCBI Taxonomy" id="1093978"/>
    <lineage>
        <taxon>Eukaryota</taxon>
        <taxon>Metazoa</taxon>
        <taxon>Spiralia</taxon>
        <taxon>Lophotrochozoa</taxon>
        <taxon>Mollusca</taxon>
        <taxon>Gastropoda</taxon>
        <taxon>Heterobranchia</taxon>
        <taxon>Euthyneura</taxon>
        <taxon>Panpulmonata</taxon>
        <taxon>Sacoglossa</taxon>
        <taxon>Placobranchoidea</taxon>
        <taxon>Plakobranchidae</taxon>
        <taxon>Elysia</taxon>
    </lineage>
</organism>
<feature type="compositionally biased region" description="Low complexity" evidence="2">
    <location>
        <begin position="318"/>
        <end position="332"/>
    </location>
</feature>
<dbReference type="PANTHER" id="PTHR36170">
    <property type="entry name" value="CENTROSOMAL PROTEIN OF 89 KDA"/>
    <property type="match status" value="1"/>
</dbReference>
<keyword evidence="1" id="KW-0175">Coiled coil</keyword>
<dbReference type="AlphaFoldDB" id="A0AAV4FNY1"/>
<feature type="compositionally biased region" description="Basic and acidic residues" evidence="2">
    <location>
        <begin position="172"/>
        <end position="187"/>
    </location>
</feature>
<feature type="non-terminal residue" evidence="3">
    <location>
        <position position="737"/>
    </location>
</feature>
<dbReference type="InterPro" id="IPR033545">
    <property type="entry name" value="CEP89"/>
</dbReference>
<feature type="region of interest" description="Disordered" evidence="2">
    <location>
        <begin position="148"/>
        <end position="340"/>
    </location>
</feature>
<evidence type="ECO:0000313" key="3">
    <source>
        <dbReference type="EMBL" id="GFR74425.1"/>
    </source>
</evidence>
<feature type="coiled-coil region" evidence="1">
    <location>
        <begin position="458"/>
        <end position="529"/>
    </location>
</feature>
<protein>
    <submittedName>
        <fullName evidence="3">Centrosomal protein of 89 kDa</fullName>
    </submittedName>
</protein>
<dbReference type="Proteomes" id="UP000762676">
    <property type="component" value="Unassembled WGS sequence"/>
</dbReference>
<feature type="compositionally biased region" description="Polar residues" evidence="2">
    <location>
        <begin position="194"/>
        <end position="215"/>
    </location>
</feature>
<feature type="region of interest" description="Disordered" evidence="2">
    <location>
        <begin position="1"/>
        <end position="133"/>
    </location>
</feature>
<dbReference type="GO" id="GO:0045202">
    <property type="term" value="C:synapse"/>
    <property type="evidence" value="ECO:0007669"/>
    <property type="project" value="GOC"/>
</dbReference>
<dbReference type="GO" id="GO:0005814">
    <property type="term" value="C:centriole"/>
    <property type="evidence" value="ECO:0007669"/>
    <property type="project" value="InterPro"/>
</dbReference>
<gene>
    <name evidence="3" type="ORF">ElyMa_003892500</name>
</gene>
<sequence length="737" mass="81776">MVGGKDKKRKSNVTQGTSGPSASATAPAPSTSQAKMAAKASASKQQRQASPGPPQPGILGRPELSDEFSEPESSLFDYQQMDDAGYSTVGFGTWPAQGRSRKQGPPETVQFSTGSYGIYSEPGGLEGQGQGDHTMAGSIADLYATPMKKKSSMKAATSNRGAEGDGISLSRTHQDVQAEMQRIHDLPQEIGETMSRSSRQNVHISATYPPVSNQADSGRGSSRRDSLEEDTVAKAAAATATEEDAKNEDLSPDLALIADKMTQSRKKKALQSFSSSLRRGGSEDEEETSGARKPADIIDNEEVQRLLLETETVSRTHSQPSRLSGRSSSTPRAGGGTGFLPDMEMQQLRLQNEEMLSELMSLRRVAEAIRDGDVESAQALHARRQVEELKEENETLKTTVHRLNVELSDLQAKYRPVDPALVKQAKEVHGLPTKGPIPSWLISRRYLAPLFLAYDDHLERKDEVIEECKAELASLRKRAEDVLKENQKLRLLGGGFKGQGDSTEWHQLKEQAKLVLEENQILMERLEVQTLKSKDMYTTHIGEISRMAKKLAFCEGEKADRERELDDIKLRYKELKHKHDQTLLDMGSQVNVHTHINSISDLKRSVTEEKENVRKEVEAIKIKLKASEKECKSQALHMIDLDAENRKLKAEVEAMQKSVARTQQKMLVLHRAVELSEDKEMVTQEQLANVIKVAEKTALERDTVYKVAREQQEESKLTVSKLMKGSVTVGKLEEQLK</sequence>
<keyword evidence="4" id="KW-1185">Reference proteome</keyword>
<proteinExistence type="predicted"/>
<dbReference type="EMBL" id="BMAT01007929">
    <property type="protein sequence ID" value="GFR74425.1"/>
    <property type="molecule type" value="Genomic_DNA"/>
</dbReference>